<keyword evidence="2" id="KW-1185">Reference proteome</keyword>
<comment type="caution">
    <text evidence="1">The sequence shown here is derived from an EMBL/GenBank/DDBJ whole genome shotgun (WGS) entry which is preliminary data.</text>
</comment>
<protein>
    <submittedName>
        <fullName evidence="1">Uncharacterized protein</fullName>
    </submittedName>
</protein>
<name>A0ABP9YXT5_9FUNG</name>
<sequence length="118" mass="13632">MPTKTVMDIIKIIQKVLDGTATREMTVVKLLKLDSTVKNIKKISKAIIELIKKLPHMSLAEDSNEMELCSRFVDPFLSGLFDDPDRNIFLRWTNETTSEAENEQSLLIWRHDLCITRL</sequence>
<dbReference type="Proteomes" id="UP001473302">
    <property type="component" value="Unassembled WGS sequence"/>
</dbReference>
<proteinExistence type="predicted"/>
<reference evidence="1 2" key="1">
    <citation type="submission" date="2024-04" db="EMBL/GenBank/DDBJ databases">
        <title>genome sequences of Mucor flavus KT1a and Helicostylum pulchrum KT1b strains isolated from the surface of a dry-aged beef.</title>
        <authorList>
            <person name="Toyotome T."/>
            <person name="Hosono M."/>
            <person name="Torimaru M."/>
            <person name="Fukuda K."/>
            <person name="Mikami N."/>
        </authorList>
    </citation>
    <scope>NUCLEOTIDE SEQUENCE [LARGE SCALE GENOMIC DNA]</scope>
    <source>
        <strain evidence="1 2">KT1a</strain>
    </source>
</reference>
<evidence type="ECO:0000313" key="2">
    <source>
        <dbReference type="Proteomes" id="UP001473302"/>
    </source>
</evidence>
<accession>A0ABP9YXT5</accession>
<dbReference type="EMBL" id="BAABUK010000010">
    <property type="protein sequence ID" value="GAA5811663.1"/>
    <property type="molecule type" value="Genomic_DNA"/>
</dbReference>
<evidence type="ECO:0000313" key="1">
    <source>
        <dbReference type="EMBL" id="GAA5811663.1"/>
    </source>
</evidence>
<organism evidence="1 2">
    <name type="scientific">Mucor flavus</name>
    <dbReference type="NCBI Taxonomy" id="439312"/>
    <lineage>
        <taxon>Eukaryota</taxon>
        <taxon>Fungi</taxon>
        <taxon>Fungi incertae sedis</taxon>
        <taxon>Mucoromycota</taxon>
        <taxon>Mucoromycotina</taxon>
        <taxon>Mucoromycetes</taxon>
        <taxon>Mucorales</taxon>
        <taxon>Mucorineae</taxon>
        <taxon>Mucoraceae</taxon>
        <taxon>Mucor</taxon>
    </lineage>
</organism>
<gene>
    <name evidence="1" type="ORF">MFLAVUS_005104</name>
</gene>